<dbReference type="InterPro" id="IPR035919">
    <property type="entry name" value="EAL_sf"/>
</dbReference>
<dbReference type="GO" id="GO:0071111">
    <property type="term" value="F:cyclic-guanylate-specific phosphodiesterase activity"/>
    <property type="evidence" value="ECO:0007669"/>
    <property type="project" value="InterPro"/>
</dbReference>
<dbReference type="EMBL" id="QUBQ01000004">
    <property type="protein sequence ID" value="REK71746.1"/>
    <property type="molecule type" value="Genomic_DNA"/>
</dbReference>
<dbReference type="InterPro" id="IPR000160">
    <property type="entry name" value="GGDEF_dom"/>
</dbReference>
<keyword evidence="2" id="KW-0472">Membrane</keyword>
<name>A0A371P8D5_9BACL</name>
<dbReference type="InterPro" id="IPR043128">
    <property type="entry name" value="Rev_trsase/Diguanyl_cyclase"/>
</dbReference>
<evidence type="ECO:0000259" key="4">
    <source>
        <dbReference type="PROSITE" id="PS50887"/>
    </source>
</evidence>
<feature type="domain" description="EAL" evidence="3">
    <location>
        <begin position="625"/>
        <end position="879"/>
    </location>
</feature>
<dbReference type="CDD" id="cd01948">
    <property type="entry name" value="EAL"/>
    <property type="match status" value="1"/>
</dbReference>
<dbReference type="NCBIfam" id="TIGR00254">
    <property type="entry name" value="GGDEF"/>
    <property type="match status" value="1"/>
</dbReference>
<dbReference type="InterPro" id="IPR050706">
    <property type="entry name" value="Cyclic-di-GMP_PDE-like"/>
</dbReference>
<dbReference type="SMART" id="SM00052">
    <property type="entry name" value="EAL"/>
    <property type="match status" value="1"/>
</dbReference>
<accession>A0A371P8D5</accession>
<evidence type="ECO:0000313" key="5">
    <source>
        <dbReference type="EMBL" id="REK71746.1"/>
    </source>
</evidence>
<gene>
    <name evidence="5" type="ORF">DX130_18665</name>
</gene>
<feature type="transmembrane region" description="Helical" evidence="2">
    <location>
        <begin position="103"/>
        <end position="122"/>
    </location>
</feature>
<dbReference type="PANTHER" id="PTHR33121:SF71">
    <property type="entry name" value="OXYGEN SENSOR PROTEIN DOSP"/>
    <property type="match status" value="1"/>
</dbReference>
<dbReference type="PROSITE" id="PS50887">
    <property type="entry name" value="GGDEF"/>
    <property type="match status" value="1"/>
</dbReference>
<protein>
    <submittedName>
        <fullName evidence="5">EAL domain-containing protein</fullName>
    </submittedName>
</protein>
<dbReference type="InterPro" id="IPR029787">
    <property type="entry name" value="Nucleotide_cyclase"/>
</dbReference>
<feature type="domain" description="GGDEF" evidence="4">
    <location>
        <begin position="485"/>
        <end position="616"/>
    </location>
</feature>
<evidence type="ECO:0000313" key="6">
    <source>
        <dbReference type="Proteomes" id="UP000261905"/>
    </source>
</evidence>
<evidence type="ECO:0000256" key="2">
    <source>
        <dbReference type="SAM" id="Phobius"/>
    </source>
</evidence>
<dbReference type="AlphaFoldDB" id="A0A371P8D5"/>
<reference evidence="5 6" key="1">
    <citation type="submission" date="2018-08" db="EMBL/GenBank/DDBJ databases">
        <title>Paenibacillus sp. M4BSY-1, whole genome shotgun sequence.</title>
        <authorList>
            <person name="Tuo L."/>
        </authorList>
    </citation>
    <scope>NUCLEOTIDE SEQUENCE [LARGE SCALE GENOMIC DNA]</scope>
    <source>
        <strain evidence="5 6">M4BSY-1</strain>
    </source>
</reference>
<evidence type="ECO:0000256" key="1">
    <source>
        <dbReference type="SAM" id="Coils"/>
    </source>
</evidence>
<dbReference type="FunFam" id="3.20.20.450:FF:000001">
    <property type="entry name" value="Cyclic di-GMP phosphodiesterase yahA"/>
    <property type="match status" value="1"/>
</dbReference>
<dbReference type="OrthoDB" id="9759607at2"/>
<feature type="transmembrane region" description="Helical" evidence="2">
    <location>
        <begin position="12"/>
        <end position="31"/>
    </location>
</feature>
<feature type="transmembrane region" description="Helical" evidence="2">
    <location>
        <begin position="43"/>
        <end position="72"/>
    </location>
</feature>
<keyword evidence="1" id="KW-0175">Coiled coil</keyword>
<feature type="transmembrane region" description="Helical" evidence="2">
    <location>
        <begin position="78"/>
        <end position="96"/>
    </location>
</feature>
<dbReference type="PANTHER" id="PTHR33121">
    <property type="entry name" value="CYCLIC DI-GMP PHOSPHODIESTERASE PDEF"/>
    <property type="match status" value="1"/>
</dbReference>
<feature type="transmembrane region" description="Helical" evidence="2">
    <location>
        <begin position="348"/>
        <end position="369"/>
    </location>
</feature>
<keyword evidence="2" id="KW-0812">Transmembrane</keyword>
<organism evidence="5 6">
    <name type="scientific">Paenibacillus paeoniae</name>
    <dbReference type="NCBI Taxonomy" id="2292705"/>
    <lineage>
        <taxon>Bacteria</taxon>
        <taxon>Bacillati</taxon>
        <taxon>Bacillota</taxon>
        <taxon>Bacilli</taxon>
        <taxon>Bacillales</taxon>
        <taxon>Paenibacillaceae</taxon>
        <taxon>Paenibacillus</taxon>
    </lineage>
</organism>
<dbReference type="RefSeq" id="WP_116047957.1">
    <property type="nucleotide sequence ID" value="NZ_QUBQ01000004.1"/>
</dbReference>
<dbReference type="Gene3D" id="3.20.20.450">
    <property type="entry name" value="EAL domain"/>
    <property type="match status" value="1"/>
</dbReference>
<dbReference type="CDD" id="cd01949">
    <property type="entry name" value="GGDEF"/>
    <property type="match status" value="1"/>
</dbReference>
<dbReference type="SMART" id="SM00267">
    <property type="entry name" value="GGDEF"/>
    <property type="match status" value="1"/>
</dbReference>
<evidence type="ECO:0000259" key="3">
    <source>
        <dbReference type="PROSITE" id="PS50883"/>
    </source>
</evidence>
<dbReference type="SUPFAM" id="SSF55073">
    <property type="entry name" value="Nucleotide cyclase"/>
    <property type="match status" value="1"/>
</dbReference>
<comment type="caution">
    <text evidence="5">The sequence shown here is derived from an EMBL/GenBank/DDBJ whole genome shotgun (WGS) entry which is preliminary data.</text>
</comment>
<dbReference type="SUPFAM" id="SSF141868">
    <property type="entry name" value="EAL domain-like"/>
    <property type="match status" value="1"/>
</dbReference>
<dbReference type="Pfam" id="PF00990">
    <property type="entry name" value="GGDEF"/>
    <property type="match status" value="1"/>
</dbReference>
<dbReference type="InterPro" id="IPR001633">
    <property type="entry name" value="EAL_dom"/>
</dbReference>
<dbReference type="Gene3D" id="3.30.70.270">
    <property type="match status" value="1"/>
</dbReference>
<dbReference type="PROSITE" id="PS50883">
    <property type="entry name" value="EAL"/>
    <property type="match status" value="1"/>
</dbReference>
<sequence>MSNPTHQPRNKWMIAVSLTLCALLAVVGEMGQFHFIYGISFSLTSLFVLLSVRLFGIGGGLLTAFAAFLASAAAADHLMFQAIGLLEAFVVGLMMLRYRGRLFMTDLCFWLFVGMPLTYFFYNQHYSNTGVDIKLIACLIAINGLFNALFAEILHQYLPLSRWSGLSSIKRLPRSMSQLLLHLSLGIVLVSFLLNMLVNSINSFKEVTYYVEDIAQQATNTITKEWGASNVPYTIPMDDVSTRTLQFLIDRYTTDTYAFSLIDDQHRVVASNHHGLIGTHLDAFGEKNYRPISEYLYFSSNYNSFSQLKLHTWNDEQFLYQSKLGNGTGHIIITFPLEYYQNYLFSKYFIHIFYLIGFALVAAFVSLLINRSFTRSLQRLAVATTNLPLKLKHNNSLELPKSNTVEIHSLIMNIKHMSSSLLYLFRETQSNNERLEMQAQLLQESEERLHQLAYYDMLTGLPNRHQFTRHFQELIVMNTGTAQHLKIGVLFADINRFKQINDTLGHAFGDKLLQLVAQRFQSIACKSCDVFRFGGDEFVFLVRYREEELSSYAEPILKCFIEPFLIDGMPLFLTVSIGISSHPQDGEDMDTIVRNADIAMYNAKEEGDGCYRFFKPNLLPLIEEKMRLENGLYKALQENQFSLYYQPKINAATGELCGIEALIRWKHPDLGLVPPDKFIPLAEESGFILEIDRWVFREACRQNKVWQDAGLKQISVSVNISARHFYQGNLKEMILSELKATGLDPHYVSLEITEGVFMRNIDQVIDTILYLRNLGIQISIDDFGTGYSSLNQLQRLPISDVKLDRSFIQGITSDDKKSSIVRAIIELVHSMNMKVVAEGVETLDESRFCKELKCDELQGYLFSRPLPADELEVMLAQADPER</sequence>
<keyword evidence="2" id="KW-1133">Transmembrane helix</keyword>
<feature type="transmembrane region" description="Helical" evidence="2">
    <location>
        <begin position="134"/>
        <end position="158"/>
    </location>
</feature>
<feature type="transmembrane region" description="Helical" evidence="2">
    <location>
        <begin position="179"/>
        <end position="198"/>
    </location>
</feature>
<dbReference type="Proteomes" id="UP000261905">
    <property type="component" value="Unassembled WGS sequence"/>
</dbReference>
<keyword evidence="6" id="KW-1185">Reference proteome</keyword>
<dbReference type="Pfam" id="PF00563">
    <property type="entry name" value="EAL"/>
    <property type="match status" value="1"/>
</dbReference>
<feature type="coiled-coil region" evidence="1">
    <location>
        <begin position="425"/>
        <end position="452"/>
    </location>
</feature>
<proteinExistence type="predicted"/>